<keyword evidence="1" id="KW-0812">Transmembrane</keyword>
<name>A0AAP0HS32_9MAGN</name>
<organism evidence="2 3">
    <name type="scientific">Stephania cephalantha</name>
    <dbReference type="NCBI Taxonomy" id="152367"/>
    <lineage>
        <taxon>Eukaryota</taxon>
        <taxon>Viridiplantae</taxon>
        <taxon>Streptophyta</taxon>
        <taxon>Embryophyta</taxon>
        <taxon>Tracheophyta</taxon>
        <taxon>Spermatophyta</taxon>
        <taxon>Magnoliopsida</taxon>
        <taxon>Ranunculales</taxon>
        <taxon>Menispermaceae</taxon>
        <taxon>Menispermoideae</taxon>
        <taxon>Cissampelideae</taxon>
        <taxon>Stephania</taxon>
    </lineage>
</organism>
<evidence type="ECO:0000313" key="2">
    <source>
        <dbReference type="EMBL" id="KAK9094531.1"/>
    </source>
</evidence>
<protein>
    <submittedName>
        <fullName evidence="2">Uncharacterized protein</fullName>
    </submittedName>
</protein>
<dbReference type="EMBL" id="JBBNAG010000011">
    <property type="protein sequence ID" value="KAK9094531.1"/>
    <property type="molecule type" value="Genomic_DNA"/>
</dbReference>
<proteinExistence type="predicted"/>
<accession>A0AAP0HS32</accession>
<keyword evidence="3" id="KW-1185">Reference proteome</keyword>
<reference evidence="2 3" key="1">
    <citation type="submission" date="2024-01" db="EMBL/GenBank/DDBJ databases">
        <title>Genome assemblies of Stephania.</title>
        <authorList>
            <person name="Yang L."/>
        </authorList>
    </citation>
    <scope>NUCLEOTIDE SEQUENCE [LARGE SCALE GENOMIC DNA]</scope>
    <source>
        <strain evidence="2">JXDWG</strain>
        <tissue evidence="2">Leaf</tissue>
    </source>
</reference>
<evidence type="ECO:0000256" key="1">
    <source>
        <dbReference type="SAM" id="Phobius"/>
    </source>
</evidence>
<sequence length="178" mass="20362">MEPPPWPPPWTPFPLKSHLDCVLVIRTSCSDWPWFRTSKDLGKKTQLADLEIREDLTNYMATPLYVLIILVSLGLMILMRVRAWSLMRCWGPTWHLGLFLRRHCSACSSHSCWYQSFYSLFYHTHMVSLLAAFCTVISVLNVVAETSNVLENGPSIPLAKWGVTHSAAKGFLNRKLII</sequence>
<dbReference type="Proteomes" id="UP001419268">
    <property type="component" value="Unassembled WGS sequence"/>
</dbReference>
<keyword evidence="1" id="KW-1133">Transmembrane helix</keyword>
<keyword evidence="1" id="KW-0472">Membrane</keyword>
<gene>
    <name evidence="2" type="ORF">Scep_026000</name>
</gene>
<dbReference type="AlphaFoldDB" id="A0AAP0HS32"/>
<evidence type="ECO:0000313" key="3">
    <source>
        <dbReference type="Proteomes" id="UP001419268"/>
    </source>
</evidence>
<feature type="transmembrane region" description="Helical" evidence="1">
    <location>
        <begin position="59"/>
        <end position="78"/>
    </location>
</feature>
<comment type="caution">
    <text evidence="2">The sequence shown here is derived from an EMBL/GenBank/DDBJ whole genome shotgun (WGS) entry which is preliminary data.</text>
</comment>